<dbReference type="EMBL" id="HBIR01016149">
    <property type="protein sequence ID" value="CAE0541111.1"/>
    <property type="molecule type" value="Transcribed_RNA"/>
</dbReference>
<dbReference type="Gene3D" id="3.20.20.80">
    <property type="entry name" value="Glycosidases"/>
    <property type="match status" value="1"/>
</dbReference>
<feature type="region of interest" description="Disordered" evidence="5">
    <location>
        <begin position="376"/>
        <end position="399"/>
    </location>
</feature>
<dbReference type="InterPro" id="IPR017853">
    <property type="entry name" value="GH"/>
</dbReference>
<keyword evidence="3" id="KW-0326">Glycosidase</keyword>
<evidence type="ECO:0000256" key="3">
    <source>
        <dbReference type="ARBA" id="ARBA00023295"/>
    </source>
</evidence>
<evidence type="ECO:0000256" key="5">
    <source>
        <dbReference type="SAM" id="MobiDB-lite"/>
    </source>
</evidence>
<gene>
    <name evidence="6" type="ORF">EHUX00137_LOCUS12059</name>
</gene>
<proteinExistence type="inferred from homology"/>
<dbReference type="InterPro" id="IPR001360">
    <property type="entry name" value="Glyco_hydro_1"/>
</dbReference>
<dbReference type="PROSITE" id="PS00653">
    <property type="entry name" value="GLYCOSYL_HYDROL_F1_2"/>
    <property type="match status" value="1"/>
</dbReference>
<dbReference type="PANTHER" id="PTHR10353:SF209">
    <property type="entry name" value="GALACTOLIPID GALACTOSYLTRANSFERASE SFR2, CHLOROPLASTIC"/>
    <property type="match status" value="1"/>
</dbReference>
<protein>
    <recommendedName>
        <fullName evidence="7">Glycoside hydrolase family 1 protein</fullName>
    </recommendedName>
</protein>
<evidence type="ECO:0008006" key="7">
    <source>
        <dbReference type="Google" id="ProtNLM"/>
    </source>
</evidence>
<comment type="similarity">
    <text evidence="1 4">Belongs to the glycosyl hydrolase 1 family.</text>
</comment>
<dbReference type="SUPFAM" id="SSF51445">
    <property type="entry name" value="(Trans)glycosidases"/>
    <property type="match status" value="1"/>
</dbReference>
<evidence type="ECO:0000313" key="6">
    <source>
        <dbReference type="EMBL" id="CAE0541111.1"/>
    </source>
</evidence>
<keyword evidence="2" id="KW-0378">Hydrolase</keyword>
<feature type="compositionally biased region" description="Basic and acidic residues" evidence="5">
    <location>
        <begin position="497"/>
        <end position="511"/>
    </location>
</feature>
<organism evidence="6">
    <name type="scientific">Emiliania huxleyi</name>
    <name type="common">Coccolithophore</name>
    <name type="synonym">Pontosphaera huxleyi</name>
    <dbReference type="NCBI Taxonomy" id="2903"/>
    <lineage>
        <taxon>Eukaryota</taxon>
        <taxon>Haptista</taxon>
        <taxon>Haptophyta</taxon>
        <taxon>Prymnesiophyceae</taxon>
        <taxon>Isochrysidales</taxon>
        <taxon>Noelaerhabdaceae</taxon>
        <taxon>Emiliania</taxon>
    </lineage>
</organism>
<name>A0A7S3W896_EMIHU</name>
<evidence type="ECO:0000256" key="1">
    <source>
        <dbReference type="ARBA" id="ARBA00010838"/>
    </source>
</evidence>
<dbReference type="AlphaFoldDB" id="A0A7S3W896"/>
<dbReference type="PANTHER" id="PTHR10353">
    <property type="entry name" value="GLYCOSYL HYDROLASE"/>
    <property type="match status" value="1"/>
</dbReference>
<dbReference type="Pfam" id="PF00232">
    <property type="entry name" value="Glyco_hydro_1"/>
    <property type="match status" value="1"/>
</dbReference>
<dbReference type="GO" id="GO:0008422">
    <property type="term" value="F:beta-glucosidase activity"/>
    <property type="evidence" value="ECO:0007669"/>
    <property type="project" value="TreeGrafter"/>
</dbReference>
<sequence length="547" mass="60400">MPERAAPAGLSAIWHTIVALVVRFFGRLRRLLSLYPSLPVAPLAGGGFADGLMAPTEEEAVARAAALQFPPGFLFGSATAAYQVEGGLDNCNWREWEQRGKRADGHPTVEGGRGAGEACDMWNRFEEDLVHMKALGLAVYRFSVEWSRVEPEEGQFDDAALERYRGWCVQLREAGIEPMVTLHHFTEPAWFCKKGGWEVRENVANFRRFTERVVASLGPLVSCWCTTNEMNGYAVCGWLAGVHPPGKQDDLKGLLRVIRHLLLAHREAAAAIRAGSASLPRAPSVLMALNHIWFTTDSWSPLANATVLVLNVPSIRLAPPLETPPSLSPRADPRPPLSTRSDPEAPSAGHLQLLHPRRARHRPLPQLPAPLRRLGVRVRLARRPPLPRGQRRPARRQPLLPLSRLLGRRVRVGRAAEPVGPLPQAASRARDARQLHRRLREERHGLGPDSLVAPVAAPGAVGPLPRAALHHRVGARRRRRDRVSTHALPLRLPGGDRGARREGRRCPRLPRLDAPRQLRVGRGLPAALRHHPQLLRHADTHAAPSAV</sequence>
<evidence type="ECO:0000256" key="4">
    <source>
        <dbReference type="RuleBase" id="RU003690"/>
    </source>
</evidence>
<reference evidence="6" key="1">
    <citation type="submission" date="2021-01" db="EMBL/GenBank/DDBJ databases">
        <authorList>
            <person name="Corre E."/>
            <person name="Pelletier E."/>
            <person name="Niang G."/>
            <person name="Scheremetjew M."/>
            <person name="Finn R."/>
            <person name="Kale V."/>
            <person name="Holt S."/>
            <person name="Cochrane G."/>
            <person name="Meng A."/>
            <person name="Brown T."/>
            <person name="Cohen L."/>
        </authorList>
    </citation>
    <scope>NUCLEOTIDE SEQUENCE</scope>
    <source>
        <strain evidence="6">379</strain>
    </source>
</reference>
<dbReference type="GO" id="GO:0005975">
    <property type="term" value="P:carbohydrate metabolic process"/>
    <property type="evidence" value="ECO:0007669"/>
    <property type="project" value="InterPro"/>
</dbReference>
<feature type="region of interest" description="Disordered" evidence="5">
    <location>
        <begin position="320"/>
        <end position="348"/>
    </location>
</feature>
<evidence type="ECO:0000256" key="2">
    <source>
        <dbReference type="ARBA" id="ARBA00022801"/>
    </source>
</evidence>
<dbReference type="InterPro" id="IPR033132">
    <property type="entry name" value="GH_1_N_CS"/>
</dbReference>
<accession>A0A7S3W896</accession>
<feature type="region of interest" description="Disordered" evidence="5">
    <location>
        <begin position="471"/>
        <end position="511"/>
    </location>
</feature>
<feature type="compositionally biased region" description="Basic residues" evidence="5">
    <location>
        <begin position="471"/>
        <end position="481"/>
    </location>
</feature>